<gene>
    <name evidence="1" type="ORF">SAMN04488006_0817</name>
</gene>
<dbReference type="SUPFAM" id="SSF53756">
    <property type="entry name" value="UDP-Glycosyltransferase/glycogen phosphorylase"/>
    <property type="match status" value="1"/>
</dbReference>
<dbReference type="EMBL" id="FOZP01000001">
    <property type="protein sequence ID" value="SFS34154.1"/>
    <property type="molecule type" value="Genomic_DNA"/>
</dbReference>
<name>A0A1I6P1S3_9FLAO</name>
<evidence type="ECO:0000313" key="1">
    <source>
        <dbReference type="EMBL" id="SFS34154.1"/>
    </source>
</evidence>
<dbReference type="Pfam" id="PF13692">
    <property type="entry name" value="Glyco_trans_1_4"/>
    <property type="match status" value="1"/>
</dbReference>
<dbReference type="GO" id="GO:0016740">
    <property type="term" value="F:transferase activity"/>
    <property type="evidence" value="ECO:0007669"/>
    <property type="project" value="UniProtKB-KW"/>
</dbReference>
<evidence type="ECO:0000313" key="2">
    <source>
        <dbReference type="Proteomes" id="UP000199312"/>
    </source>
</evidence>
<dbReference type="RefSeq" id="WP_090222945.1">
    <property type="nucleotide sequence ID" value="NZ_FOZP01000001.1"/>
</dbReference>
<dbReference type="OrthoDB" id="9807209at2"/>
<accession>A0A1I6P1S3</accession>
<dbReference type="Gene3D" id="3.40.50.2000">
    <property type="entry name" value="Glycogen Phosphorylase B"/>
    <property type="match status" value="1"/>
</dbReference>
<organism evidence="1 2">
    <name type="scientific">Lutibacter maritimus</name>
    <dbReference type="NCBI Taxonomy" id="593133"/>
    <lineage>
        <taxon>Bacteria</taxon>
        <taxon>Pseudomonadati</taxon>
        <taxon>Bacteroidota</taxon>
        <taxon>Flavobacteriia</taxon>
        <taxon>Flavobacteriales</taxon>
        <taxon>Flavobacteriaceae</taxon>
        <taxon>Lutibacter</taxon>
    </lineage>
</organism>
<sequence>MKNLLIIGFVWPEPNSTAAGKRMLQIIDLFKKENYTITFVSASKKNTHSFQLEYSGIKSFEIELNNENFDKLLLQINPSIVLFDRYFTEEQFGWRVDEVCPNTLKILDTEDLHFLRNARQTAIKKNKDDFKAFLINDITLREIASIYRCDLTLIISKFEMNILIKEFNINESLLFYLPFLLNNTEVNKLSEYPTFSNRLHFTTIGNFRHEPNYNSVLYLKKYIWPIIKNKLPAAEMHIYGAYASEKVYQLQNIKDRIFIKGWIEDSKNAYINYKVCLAPIQFGAGLKGKLLEAMQFGTPSVTTTIGAEAMQSDLNWNGFIEDDAEKFAEKAVELYVNENTWLEAQKNGINIIKHNFSKEKYSSILLLEIENLVKELKKHRQNNFIGLMLLHHKMKSTKYLSKWIEEKNKKL</sequence>
<reference evidence="2" key="1">
    <citation type="submission" date="2016-10" db="EMBL/GenBank/DDBJ databases">
        <authorList>
            <person name="Varghese N."/>
            <person name="Submissions S."/>
        </authorList>
    </citation>
    <scope>NUCLEOTIDE SEQUENCE [LARGE SCALE GENOMIC DNA]</scope>
    <source>
        <strain evidence="2">DSM 24450</strain>
    </source>
</reference>
<dbReference type="CDD" id="cd03801">
    <property type="entry name" value="GT4_PimA-like"/>
    <property type="match status" value="1"/>
</dbReference>
<dbReference type="AlphaFoldDB" id="A0A1I6P1S3"/>
<dbReference type="Proteomes" id="UP000199312">
    <property type="component" value="Unassembled WGS sequence"/>
</dbReference>
<dbReference type="STRING" id="593133.SAMN04488006_0817"/>
<keyword evidence="1" id="KW-0808">Transferase</keyword>
<keyword evidence="2" id="KW-1185">Reference proteome</keyword>
<proteinExistence type="predicted"/>
<protein>
    <submittedName>
        <fullName evidence="1">Glycosyltransferase involved in cell wall bisynthesis</fullName>
    </submittedName>
</protein>